<evidence type="ECO:0000256" key="5">
    <source>
        <dbReference type="ARBA" id="ARBA00023242"/>
    </source>
</evidence>
<keyword evidence="4" id="KW-0804">Transcription</keyword>
<keyword evidence="9" id="KW-1185">Reference proteome</keyword>
<dbReference type="Gene3D" id="2.20.25.80">
    <property type="entry name" value="WRKY domain"/>
    <property type="match status" value="1"/>
</dbReference>
<dbReference type="GO" id="GO:0003700">
    <property type="term" value="F:DNA-binding transcription factor activity"/>
    <property type="evidence" value="ECO:0007669"/>
    <property type="project" value="InterPro"/>
</dbReference>
<dbReference type="PANTHER" id="PTHR31221">
    <property type="entry name" value="WRKY TRANSCRIPTION FACTOR PROTEIN 1-RELATED"/>
    <property type="match status" value="1"/>
</dbReference>
<dbReference type="InterPro" id="IPR044810">
    <property type="entry name" value="WRKY_plant"/>
</dbReference>
<dbReference type="PROSITE" id="PS50811">
    <property type="entry name" value="WRKY"/>
    <property type="match status" value="1"/>
</dbReference>
<evidence type="ECO:0000256" key="6">
    <source>
        <dbReference type="SAM" id="MobiDB-lite"/>
    </source>
</evidence>
<evidence type="ECO:0000256" key="3">
    <source>
        <dbReference type="ARBA" id="ARBA00023125"/>
    </source>
</evidence>
<dbReference type="AlphaFoldDB" id="A0AAN7LYG0"/>
<dbReference type="EMBL" id="JAXQNO010000007">
    <property type="protein sequence ID" value="KAK4795315.1"/>
    <property type="molecule type" value="Genomic_DNA"/>
</dbReference>
<dbReference type="SMART" id="SM00774">
    <property type="entry name" value="WRKY"/>
    <property type="match status" value="1"/>
</dbReference>
<sequence length="360" mass="39821">MFCSLHSSFAFPKVLSFSFIQSSPLTPFTFSLVKGHDFNQSPFSIFLVPLFHKLQMRINCSLYSMENLVKPPPPQAMALTDCHTFPATQYEFMELLGLQDLSSYSYHDASSISTASRETAATNKMPLKATEEVEDGGCMKPNGEEDGIEEPMIRKKAVIGTKRAEEKKNKETRFAFMTKSDVDNLEDGYRWRKYGQKAVKNSLFPRSYYRCTTASCNVKKRVERSHADPAIVVTTYEGQHTHPSPLLMPRLLPHHSTLFLSPPTENNAISGTAGTASSLQPNCVGVNRLGGPYYSSPTVSSFPSVKRPGQTLLQRSTIAASRQKRRFASPKQSATAGLVGGGDHGLLQDIVPSQVLEEVN</sequence>
<dbReference type="SUPFAM" id="SSF118290">
    <property type="entry name" value="WRKY DNA-binding domain"/>
    <property type="match status" value="1"/>
</dbReference>
<dbReference type="Pfam" id="PF03106">
    <property type="entry name" value="WRKY"/>
    <property type="match status" value="1"/>
</dbReference>
<evidence type="ECO:0000313" key="9">
    <source>
        <dbReference type="Proteomes" id="UP001346149"/>
    </source>
</evidence>
<protein>
    <recommendedName>
        <fullName evidence="7">WRKY domain-containing protein</fullName>
    </recommendedName>
</protein>
<evidence type="ECO:0000256" key="1">
    <source>
        <dbReference type="ARBA" id="ARBA00004123"/>
    </source>
</evidence>
<evidence type="ECO:0000256" key="4">
    <source>
        <dbReference type="ARBA" id="ARBA00023163"/>
    </source>
</evidence>
<proteinExistence type="predicted"/>
<dbReference type="InterPro" id="IPR036576">
    <property type="entry name" value="WRKY_dom_sf"/>
</dbReference>
<accession>A0AAN7LYG0</accession>
<dbReference type="GO" id="GO:0005634">
    <property type="term" value="C:nucleus"/>
    <property type="evidence" value="ECO:0007669"/>
    <property type="project" value="UniProtKB-SubCell"/>
</dbReference>
<name>A0AAN7LYG0_TRANT</name>
<dbReference type="PANTHER" id="PTHR31221:SF334">
    <property type="entry name" value="WRKY TRANSCRIPTION FACTOR 57-RELATED"/>
    <property type="match status" value="1"/>
</dbReference>
<evidence type="ECO:0000256" key="2">
    <source>
        <dbReference type="ARBA" id="ARBA00023015"/>
    </source>
</evidence>
<keyword evidence="2" id="KW-0805">Transcription regulation</keyword>
<dbReference type="Proteomes" id="UP001346149">
    <property type="component" value="Unassembled WGS sequence"/>
</dbReference>
<feature type="region of interest" description="Disordered" evidence="6">
    <location>
        <begin position="324"/>
        <end position="343"/>
    </location>
</feature>
<evidence type="ECO:0000313" key="8">
    <source>
        <dbReference type="EMBL" id="KAK4795315.1"/>
    </source>
</evidence>
<keyword evidence="3" id="KW-0238">DNA-binding</keyword>
<comment type="caution">
    <text evidence="8">The sequence shown here is derived from an EMBL/GenBank/DDBJ whole genome shotgun (WGS) entry which is preliminary data.</text>
</comment>
<feature type="domain" description="WRKY" evidence="7">
    <location>
        <begin position="180"/>
        <end position="245"/>
    </location>
</feature>
<comment type="subcellular location">
    <subcellularLocation>
        <location evidence="1">Nucleus</location>
    </subcellularLocation>
</comment>
<dbReference type="InterPro" id="IPR003657">
    <property type="entry name" value="WRKY_dom"/>
</dbReference>
<gene>
    <name evidence="8" type="ORF">SAY86_013309</name>
</gene>
<dbReference type="GO" id="GO:0043565">
    <property type="term" value="F:sequence-specific DNA binding"/>
    <property type="evidence" value="ECO:0007669"/>
    <property type="project" value="InterPro"/>
</dbReference>
<reference evidence="8 9" key="1">
    <citation type="journal article" date="2023" name="Hortic Res">
        <title>Pangenome of water caltrop reveals structural variations and asymmetric subgenome divergence after allopolyploidization.</title>
        <authorList>
            <person name="Zhang X."/>
            <person name="Chen Y."/>
            <person name="Wang L."/>
            <person name="Yuan Y."/>
            <person name="Fang M."/>
            <person name="Shi L."/>
            <person name="Lu R."/>
            <person name="Comes H.P."/>
            <person name="Ma Y."/>
            <person name="Chen Y."/>
            <person name="Huang G."/>
            <person name="Zhou Y."/>
            <person name="Zheng Z."/>
            <person name="Qiu Y."/>
        </authorList>
    </citation>
    <scope>NUCLEOTIDE SEQUENCE [LARGE SCALE GENOMIC DNA]</scope>
    <source>
        <strain evidence="8">F231</strain>
    </source>
</reference>
<keyword evidence="5" id="KW-0539">Nucleus</keyword>
<organism evidence="8 9">
    <name type="scientific">Trapa natans</name>
    <name type="common">Water chestnut</name>
    <dbReference type="NCBI Taxonomy" id="22666"/>
    <lineage>
        <taxon>Eukaryota</taxon>
        <taxon>Viridiplantae</taxon>
        <taxon>Streptophyta</taxon>
        <taxon>Embryophyta</taxon>
        <taxon>Tracheophyta</taxon>
        <taxon>Spermatophyta</taxon>
        <taxon>Magnoliopsida</taxon>
        <taxon>eudicotyledons</taxon>
        <taxon>Gunneridae</taxon>
        <taxon>Pentapetalae</taxon>
        <taxon>rosids</taxon>
        <taxon>malvids</taxon>
        <taxon>Myrtales</taxon>
        <taxon>Lythraceae</taxon>
        <taxon>Trapa</taxon>
    </lineage>
</organism>
<evidence type="ECO:0000259" key="7">
    <source>
        <dbReference type="PROSITE" id="PS50811"/>
    </source>
</evidence>
<dbReference type="FunFam" id="2.20.25.80:FF:000003">
    <property type="entry name" value="WRKY transcription factor 57"/>
    <property type="match status" value="1"/>
</dbReference>